<comment type="caution">
    <text evidence="3">The sequence shown here is derived from an EMBL/GenBank/DDBJ whole genome shotgun (WGS) entry which is preliminary data.</text>
</comment>
<evidence type="ECO:0000313" key="4">
    <source>
        <dbReference type="Proteomes" id="UP001152755"/>
    </source>
</evidence>
<feature type="transmembrane region" description="Helical" evidence="2">
    <location>
        <begin position="138"/>
        <end position="156"/>
    </location>
</feature>
<evidence type="ECO:0000256" key="2">
    <source>
        <dbReference type="SAM" id="Phobius"/>
    </source>
</evidence>
<reference evidence="3" key="1">
    <citation type="submission" date="2022-08" db="EMBL/GenBank/DDBJ databases">
        <title>Genome analysis of Corynebacteriales strain.</title>
        <authorList>
            <person name="Lee S.D."/>
        </authorList>
    </citation>
    <scope>NUCLEOTIDE SEQUENCE</scope>
    <source>
        <strain evidence="3">D3-21</strain>
    </source>
</reference>
<dbReference type="PIRSF" id="PIRSF010219">
    <property type="entry name" value="UCP010219"/>
    <property type="match status" value="1"/>
</dbReference>
<protein>
    <submittedName>
        <fullName evidence="3">DUF3159 domain-containing protein</fullName>
    </submittedName>
</protein>
<evidence type="ECO:0000313" key="3">
    <source>
        <dbReference type="EMBL" id="MDG3016591.1"/>
    </source>
</evidence>
<dbReference type="Pfam" id="PF11361">
    <property type="entry name" value="DUF3159"/>
    <property type="match status" value="1"/>
</dbReference>
<keyword evidence="4" id="KW-1185">Reference proteome</keyword>
<sequence>MMDRPEETVLEQLGGIRGLIYSTLPILVFVPVNAVWHLTVAIWAALGVAAAILVWRLVTRSRLQPAISGFVGVAICAFIAHRTGSAKGYFLFGIYTSLLYAGVFLISILARWPLAGVIWGYLNGTGTRWRSVRGAVRAYDLATLAWVVVFGARYLVQSRLYDTDSTGWLAVTRILMGWPLAGIALVLTYAAIRRADRELADHPELIETPVDGVADEGISGDGERDETITDDDGGNLRRG</sequence>
<dbReference type="InterPro" id="IPR016566">
    <property type="entry name" value="UCP010219"/>
</dbReference>
<accession>A0A9X4M9S2</accession>
<keyword evidence="2" id="KW-0472">Membrane</keyword>
<feature type="transmembrane region" description="Helical" evidence="2">
    <location>
        <begin position="66"/>
        <end position="83"/>
    </location>
</feature>
<gene>
    <name evidence="3" type="ORF">NVS88_18705</name>
</gene>
<feature type="region of interest" description="Disordered" evidence="1">
    <location>
        <begin position="211"/>
        <end position="239"/>
    </location>
</feature>
<keyword evidence="2" id="KW-0812">Transmembrane</keyword>
<proteinExistence type="predicted"/>
<name>A0A9X4M9S2_9ACTN</name>
<feature type="transmembrane region" description="Helical" evidence="2">
    <location>
        <begin position="168"/>
        <end position="192"/>
    </location>
</feature>
<dbReference type="AlphaFoldDB" id="A0A9X4M9S2"/>
<evidence type="ECO:0000256" key="1">
    <source>
        <dbReference type="SAM" id="MobiDB-lite"/>
    </source>
</evidence>
<dbReference type="EMBL" id="JANRHA010000015">
    <property type="protein sequence ID" value="MDG3016591.1"/>
    <property type="molecule type" value="Genomic_DNA"/>
</dbReference>
<feature type="transmembrane region" description="Helical" evidence="2">
    <location>
        <begin position="34"/>
        <end position="54"/>
    </location>
</feature>
<dbReference type="Proteomes" id="UP001152755">
    <property type="component" value="Unassembled WGS sequence"/>
</dbReference>
<keyword evidence="2" id="KW-1133">Transmembrane helix</keyword>
<organism evidence="3 4">
    <name type="scientific">Speluncibacter jeojiensis</name>
    <dbReference type="NCBI Taxonomy" id="2710754"/>
    <lineage>
        <taxon>Bacteria</taxon>
        <taxon>Bacillati</taxon>
        <taxon>Actinomycetota</taxon>
        <taxon>Actinomycetes</taxon>
        <taxon>Mycobacteriales</taxon>
        <taxon>Speluncibacteraceae</taxon>
        <taxon>Speluncibacter</taxon>
    </lineage>
</organism>